<feature type="transmembrane region" description="Helical" evidence="2">
    <location>
        <begin position="30"/>
        <end position="49"/>
    </location>
</feature>
<keyword evidence="2" id="KW-0472">Membrane</keyword>
<protein>
    <submittedName>
        <fullName evidence="3">Uncharacterized protein</fullName>
    </submittedName>
</protein>
<evidence type="ECO:0000256" key="1">
    <source>
        <dbReference type="SAM" id="MobiDB-lite"/>
    </source>
</evidence>
<evidence type="ECO:0000313" key="4">
    <source>
        <dbReference type="Proteomes" id="UP000297948"/>
    </source>
</evidence>
<comment type="caution">
    <text evidence="3">The sequence shown here is derived from an EMBL/GenBank/DDBJ whole genome shotgun (WGS) entry which is preliminary data.</text>
</comment>
<accession>A0A4Z0H0G1</accession>
<dbReference type="Proteomes" id="UP000297948">
    <property type="component" value="Unassembled WGS sequence"/>
</dbReference>
<keyword evidence="4" id="KW-1185">Reference proteome</keyword>
<keyword evidence="2" id="KW-1133">Transmembrane helix</keyword>
<feature type="region of interest" description="Disordered" evidence="1">
    <location>
        <begin position="85"/>
        <end position="127"/>
    </location>
</feature>
<keyword evidence="2" id="KW-0812">Transmembrane</keyword>
<proteinExistence type="predicted"/>
<reference evidence="3 4" key="1">
    <citation type="submission" date="2019-03" db="EMBL/GenBank/DDBJ databases">
        <authorList>
            <person name="Gonzalez-Pimentel J.L."/>
        </authorList>
    </citation>
    <scope>NUCLEOTIDE SEQUENCE [LARGE SCALE GENOMIC DNA]</scope>
    <source>
        <strain evidence="3 4">JCM 31289</strain>
    </source>
</reference>
<name>A0A4Z0H0G1_9ACTN</name>
<sequence length="137" mass="14672">MLTETVCVALSAGGLAIAMMTAYRRRFLSAARIAAYALIPIGLAMTGILGWIEDLVFHPSVWLGFVLLGVSWLLLTATRAVERRRQGGRGKLPEGAAGRPVNGGRPSRESRGRSGRKPASDGDDFSDIEAILKKHGI</sequence>
<dbReference type="AlphaFoldDB" id="A0A4Z0H0G1"/>
<evidence type="ECO:0000256" key="2">
    <source>
        <dbReference type="SAM" id="Phobius"/>
    </source>
</evidence>
<evidence type="ECO:0000313" key="3">
    <source>
        <dbReference type="EMBL" id="TGB03093.1"/>
    </source>
</evidence>
<dbReference type="RefSeq" id="WP_135340476.1">
    <property type="nucleotide sequence ID" value="NZ_JBHLTX010000022.1"/>
</dbReference>
<organism evidence="3 4">
    <name type="scientific">Streptomyces palmae</name>
    <dbReference type="NCBI Taxonomy" id="1701085"/>
    <lineage>
        <taxon>Bacteria</taxon>
        <taxon>Bacillati</taxon>
        <taxon>Actinomycetota</taxon>
        <taxon>Actinomycetes</taxon>
        <taxon>Kitasatosporales</taxon>
        <taxon>Streptomycetaceae</taxon>
        <taxon>Streptomyces</taxon>
    </lineage>
</organism>
<gene>
    <name evidence="3" type="ORF">E4099_20055</name>
</gene>
<dbReference type="EMBL" id="SRID01000201">
    <property type="protein sequence ID" value="TGB03093.1"/>
    <property type="molecule type" value="Genomic_DNA"/>
</dbReference>
<feature type="transmembrane region" description="Helical" evidence="2">
    <location>
        <begin position="61"/>
        <end position="81"/>
    </location>
</feature>
<dbReference type="OrthoDB" id="3874288at2"/>